<evidence type="ECO:0000313" key="3">
    <source>
        <dbReference type="Proteomes" id="UP000068905"/>
    </source>
</evidence>
<dbReference type="EMBL" id="CP006911">
    <property type="protein sequence ID" value="ALE02654.1"/>
    <property type="molecule type" value="Genomic_DNA"/>
</dbReference>
<proteinExistence type="predicted"/>
<evidence type="ECO:0008006" key="4">
    <source>
        <dbReference type="Google" id="ProtNLM"/>
    </source>
</evidence>
<name>A0A0M4M499_9GAMM</name>
<keyword evidence="1" id="KW-0472">Membrane</keyword>
<keyword evidence="1" id="KW-0812">Transmembrane</keyword>
<protein>
    <recommendedName>
        <fullName evidence="4">Prepilin-type N-terminal cleavage/methylation domain-containing protein</fullName>
    </recommendedName>
</protein>
<dbReference type="RefSeq" id="WP_053819904.1">
    <property type="nucleotide sequence ID" value="NZ_CP006911.1"/>
</dbReference>
<accession>A0A0M4M499</accession>
<gene>
    <name evidence="2" type="ORF">W908_03255</name>
</gene>
<dbReference type="Proteomes" id="UP000068905">
    <property type="component" value="Chromosome"/>
</dbReference>
<organism evidence="2 3">
    <name type="scientific">Candidatus Pseudothioglobus singularis PS1</name>
    <dbReference type="NCBI Taxonomy" id="1125411"/>
    <lineage>
        <taxon>Bacteria</taxon>
        <taxon>Pseudomonadati</taxon>
        <taxon>Pseudomonadota</taxon>
        <taxon>Gammaproteobacteria</taxon>
        <taxon>Candidatus Pseudothioglobaceae</taxon>
        <taxon>Candidatus Pseudothioglobus</taxon>
    </lineage>
</organism>
<reference evidence="2 3" key="1">
    <citation type="journal article" date="2015" name="Genome Announc.">
        <title>Genome Sequence of 'Candidatus Thioglobus singularis' Strain PS1, a Mixotroph from the SUP05 Clade of Marine Gammaproteobacteria.</title>
        <authorList>
            <person name="Marshall K.T."/>
            <person name="Morris R.M."/>
        </authorList>
    </citation>
    <scope>NUCLEOTIDE SEQUENCE [LARGE SCALE GENOMIC DNA]</scope>
    <source>
        <strain evidence="2 3">PS1</strain>
    </source>
</reference>
<dbReference type="InterPro" id="IPR015943">
    <property type="entry name" value="WD40/YVTN_repeat-like_dom_sf"/>
</dbReference>
<dbReference type="NCBIfam" id="TIGR02532">
    <property type="entry name" value="IV_pilin_GFxxxE"/>
    <property type="match status" value="1"/>
</dbReference>
<dbReference type="KEGG" id="tsn:W908_03255"/>
<dbReference type="OrthoDB" id="9798693at2"/>
<sequence length="499" mass="54491">MRHNIKAFTLVEMLVALAVSSIIVAATYASFELIQKQYKKNIDVAELHTSGRAVMSILEREIRMAGFEYRDGNGLMTYGTIAAPLVTTDSGNKCCDEVTIIYDEVFDTLNASGVVTSSTVERVKTRFWTEPYTSSKHGTRNRLFKRRTILGTNNALLAAPRVGAKDVMADYIEDLQFVDILTSTFLASGSDYNDNIELFDISTKSRAQPDGWIIGTSKNGALASGNGGKLYSGSEMKEGITIYEPFKNKSGRKSFFQTDKAISALAVDSSGLIYAGFNRATGIRIYNPETGSKIGEIPTSINISSIAIGPDGILYAGNKSFTTVYMYSTSKGTKIGEVQSGRDVYDKISAGHIAFSKSNGYISANNKYVVKIFRVSDSVITGFISANPVPGPIAFGSDGYLYVGTLNNPGIRIFNPNTGALVGSIPTKNRTDALTFISESSGSKWLVSISLSLRSKGKYGKNRKFSKKDYHPGNYIINKNDDFFRDVFTSTVLVRNMKQ</sequence>
<keyword evidence="1" id="KW-1133">Transmembrane helix</keyword>
<dbReference type="AlphaFoldDB" id="A0A0M4M499"/>
<dbReference type="Pfam" id="PF07963">
    <property type="entry name" value="N_methyl"/>
    <property type="match status" value="1"/>
</dbReference>
<dbReference type="STRING" id="1125411.W908_03255"/>
<feature type="transmembrane region" description="Helical" evidence="1">
    <location>
        <begin position="7"/>
        <end position="31"/>
    </location>
</feature>
<keyword evidence="3" id="KW-1185">Reference proteome</keyword>
<evidence type="ECO:0000313" key="2">
    <source>
        <dbReference type="EMBL" id="ALE02654.1"/>
    </source>
</evidence>
<dbReference type="InterPro" id="IPR012902">
    <property type="entry name" value="N_methyl_site"/>
</dbReference>
<dbReference type="SUPFAM" id="SSF63829">
    <property type="entry name" value="Calcium-dependent phosphotriesterase"/>
    <property type="match status" value="1"/>
</dbReference>
<dbReference type="Gene3D" id="2.130.10.10">
    <property type="entry name" value="YVTN repeat-like/Quinoprotein amine dehydrogenase"/>
    <property type="match status" value="1"/>
</dbReference>
<evidence type="ECO:0000256" key="1">
    <source>
        <dbReference type="SAM" id="Phobius"/>
    </source>
</evidence>